<evidence type="ECO:0000256" key="1">
    <source>
        <dbReference type="SAM" id="MobiDB-lite"/>
    </source>
</evidence>
<evidence type="ECO:0000313" key="2">
    <source>
        <dbReference type="EMBL" id="KAG0478379.1"/>
    </source>
</evidence>
<sequence>MTISISSSSPSFKILCQEHPWYLQPAAGASATGSLPAHPAASAKNGQMGSRPVNNKLRINPKLYVTLVCTTCRTRFSFHQHLPHSAQPYMKSSKGS</sequence>
<dbReference type="EMBL" id="JADCNM010000006">
    <property type="protein sequence ID" value="KAG0478379.1"/>
    <property type="molecule type" value="Genomic_DNA"/>
</dbReference>
<comment type="caution">
    <text evidence="2">The sequence shown here is derived from an EMBL/GenBank/DDBJ whole genome shotgun (WGS) entry which is preliminary data.</text>
</comment>
<reference evidence="2 3" key="1">
    <citation type="journal article" date="2020" name="Nat. Food">
        <title>A phased Vanilla planifolia genome enables genetic improvement of flavour and production.</title>
        <authorList>
            <person name="Hasing T."/>
            <person name="Tang H."/>
            <person name="Brym M."/>
            <person name="Khazi F."/>
            <person name="Huang T."/>
            <person name="Chambers A.H."/>
        </authorList>
    </citation>
    <scope>NUCLEOTIDE SEQUENCE [LARGE SCALE GENOMIC DNA]</scope>
    <source>
        <tissue evidence="2">Leaf</tissue>
    </source>
</reference>
<gene>
    <name evidence="2" type="ORF">HPP92_013098</name>
</gene>
<proteinExistence type="predicted"/>
<evidence type="ECO:0000313" key="3">
    <source>
        <dbReference type="Proteomes" id="UP000639772"/>
    </source>
</evidence>
<name>A0A835QY21_VANPL</name>
<organism evidence="2 3">
    <name type="scientific">Vanilla planifolia</name>
    <name type="common">Vanilla</name>
    <dbReference type="NCBI Taxonomy" id="51239"/>
    <lineage>
        <taxon>Eukaryota</taxon>
        <taxon>Viridiplantae</taxon>
        <taxon>Streptophyta</taxon>
        <taxon>Embryophyta</taxon>
        <taxon>Tracheophyta</taxon>
        <taxon>Spermatophyta</taxon>
        <taxon>Magnoliopsida</taxon>
        <taxon>Liliopsida</taxon>
        <taxon>Asparagales</taxon>
        <taxon>Orchidaceae</taxon>
        <taxon>Vanilloideae</taxon>
        <taxon>Vanilleae</taxon>
        <taxon>Vanilla</taxon>
    </lineage>
</organism>
<accession>A0A835QY21</accession>
<dbReference type="Proteomes" id="UP000639772">
    <property type="component" value="Chromosome 6"/>
</dbReference>
<feature type="region of interest" description="Disordered" evidence="1">
    <location>
        <begin position="29"/>
        <end position="54"/>
    </location>
</feature>
<dbReference type="AlphaFoldDB" id="A0A835QY21"/>
<protein>
    <submittedName>
        <fullName evidence="2">Uncharacterized protein</fullName>
    </submittedName>
</protein>